<keyword evidence="3" id="KW-0808">Transferase</keyword>
<dbReference type="InterPro" id="IPR011324">
    <property type="entry name" value="Cytotoxic_necrot_fac-like_cat"/>
</dbReference>
<keyword evidence="10" id="KW-1185">Reference proteome</keyword>
<organism evidence="9 10">
    <name type="scientific">Halotalea alkalilenta</name>
    <dbReference type="NCBI Taxonomy" id="376489"/>
    <lineage>
        <taxon>Bacteria</taxon>
        <taxon>Pseudomonadati</taxon>
        <taxon>Pseudomonadota</taxon>
        <taxon>Gammaproteobacteria</taxon>
        <taxon>Oceanospirillales</taxon>
        <taxon>Halomonadaceae</taxon>
        <taxon>Halotalea</taxon>
    </lineage>
</organism>
<accession>A0A172YE07</accession>
<keyword evidence="4" id="KW-0479">Metal-binding</keyword>
<evidence type="ECO:0000256" key="6">
    <source>
        <dbReference type="ARBA" id="ARBA00047989"/>
    </source>
</evidence>
<evidence type="ECO:0008006" key="11">
    <source>
        <dbReference type="Google" id="ProtNLM"/>
    </source>
</evidence>
<dbReference type="Proteomes" id="UP000077875">
    <property type="component" value="Chromosome"/>
</dbReference>
<evidence type="ECO:0000256" key="4">
    <source>
        <dbReference type="ARBA" id="ARBA00022723"/>
    </source>
</evidence>
<evidence type="ECO:0000256" key="1">
    <source>
        <dbReference type="ARBA" id="ARBA00000553"/>
    </source>
</evidence>
<dbReference type="InterPro" id="IPR038371">
    <property type="entry name" value="Cu_polyphenol_OxRdtase_sf"/>
</dbReference>
<dbReference type="PANTHER" id="PTHR30616">
    <property type="entry name" value="UNCHARACTERIZED PROTEIN YFIH"/>
    <property type="match status" value="1"/>
</dbReference>
<evidence type="ECO:0000313" key="10">
    <source>
        <dbReference type="Proteomes" id="UP000077875"/>
    </source>
</evidence>
<comment type="catalytic activity">
    <reaction evidence="7">
        <text>adenosine + phosphate = alpha-D-ribose 1-phosphate + adenine</text>
        <dbReference type="Rhea" id="RHEA:27642"/>
        <dbReference type="ChEBI" id="CHEBI:16335"/>
        <dbReference type="ChEBI" id="CHEBI:16708"/>
        <dbReference type="ChEBI" id="CHEBI:43474"/>
        <dbReference type="ChEBI" id="CHEBI:57720"/>
        <dbReference type="EC" id="2.4.2.1"/>
    </reaction>
    <physiologicalReaction direction="left-to-right" evidence="7">
        <dbReference type="Rhea" id="RHEA:27643"/>
    </physiologicalReaction>
</comment>
<comment type="catalytic activity">
    <reaction evidence="8">
        <text>S-methyl-5'-thioadenosine + phosphate = 5-(methylsulfanyl)-alpha-D-ribose 1-phosphate + adenine</text>
        <dbReference type="Rhea" id="RHEA:11852"/>
        <dbReference type="ChEBI" id="CHEBI:16708"/>
        <dbReference type="ChEBI" id="CHEBI:17509"/>
        <dbReference type="ChEBI" id="CHEBI:43474"/>
        <dbReference type="ChEBI" id="CHEBI:58533"/>
        <dbReference type="EC" id="2.4.2.28"/>
    </reaction>
    <physiologicalReaction direction="left-to-right" evidence="8">
        <dbReference type="Rhea" id="RHEA:11853"/>
    </physiologicalReaction>
</comment>
<dbReference type="GO" id="GO:0017061">
    <property type="term" value="F:S-methyl-5-thioadenosine phosphorylase activity"/>
    <property type="evidence" value="ECO:0007669"/>
    <property type="project" value="UniProtKB-EC"/>
</dbReference>
<reference evidence="9 10" key="1">
    <citation type="submission" date="2016-04" db="EMBL/GenBank/DDBJ databases">
        <title>Complete Genome Sequence of Halotalea alkalilenta IHB B 13600.</title>
        <authorList>
            <person name="Swarnkar M.K."/>
            <person name="Sharma A."/>
            <person name="Kaushal K."/>
            <person name="Soni R."/>
            <person name="Rana S."/>
            <person name="Singh A.K."/>
            <person name="Gulati A."/>
        </authorList>
    </citation>
    <scope>NUCLEOTIDE SEQUENCE [LARGE SCALE GENOMIC DNA]</scope>
    <source>
        <strain evidence="9 10">IHB B 13600</strain>
    </source>
</reference>
<comment type="similarity">
    <text evidence="2">Belongs to the purine nucleoside phosphorylase YfiH/LACC1 family.</text>
</comment>
<comment type="catalytic activity">
    <reaction evidence="1">
        <text>inosine + phosphate = alpha-D-ribose 1-phosphate + hypoxanthine</text>
        <dbReference type="Rhea" id="RHEA:27646"/>
        <dbReference type="ChEBI" id="CHEBI:17368"/>
        <dbReference type="ChEBI" id="CHEBI:17596"/>
        <dbReference type="ChEBI" id="CHEBI:43474"/>
        <dbReference type="ChEBI" id="CHEBI:57720"/>
        <dbReference type="EC" id="2.4.2.1"/>
    </reaction>
    <physiologicalReaction direction="left-to-right" evidence="1">
        <dbReference type="Rhea" id="RHEA:27647"/>
    </physiologicalReaction>
</comment>
<sequence>MREKPLGLDHRFASIPSIRFAFGDARRPLPLSFAAEPSLDRRQVHGVRVVEVDVPGQACGEADGFCTWRAGVMVNVITADCLPLLFAREDGGAVAAVHAGWRGLLDGVLESTVAMIAQRDDPARWRCLIGPAAGPCCYEVDEPLVRRFEARLPWLAPHLIAPRHRHLDLGAIARARLNAAGIEDVETLDACTICSRDERGEFRYHSYRRRRKEAGPTNQYACIIIDPDDGGPARTG</sequence>
<keyword evidence="5" id="KW-0862">Zinc</keyword>
<dbReference type="PANTHER" id="PTHR30616:SF3">
    <property type="entry name" value="PURINE NUCLEOSIDE PHOSPHORYLASE"/>
    <property type="match status" value="1"/>
</dbReference>
<dbReference type="STRING" id="376489.A5892_08435"/>
<dbReference type="Pfam" id="PF02578">
    <property type="entry name" value="Cu-oxidase_4"/>
    <property type="match status" value="1"/>
</dbReference>
<dbReference type="GO" id="GO:0005507">
    <property type="term" value="F:copper ion binding"/>
    <property type="evidence" value="ECO:0007669"/>
    <property type="project" value="TreeGrafter"/>
</dbReference>
<gene>
    <name evidence="9" type="ORF">A5892_08435</name>
</gene>
<dbReference type="Gene3D" id="3.60.140.10">
    <property type="entry name" value="CNF1/YfiH-like putative cysteine hydrolases"/>
    <property type="match status" value="1"/>
</dbReference>
<evidence type="ECO:0000256" key="8">
    <source>
        <dbReference type="ARBA" id="ARBA00049893"/>
    </source>
</evidence>
<evidence type="ECO:0000256" key="7">
    <source>
        <dbReference type="ARBA" id="ARBA00048968"/>
    </source>
</evidence>
<evidence type="ECO:0000256" key="5">
    <source>
        <dbReference type="ARBA" id="ARBA00022833"/>
    </source>
</evidence>
<dbReference type="CDD" id="cd16833">
    <property type="entry name" value="YfiH"/>
    <property type="match status" value="1"/>
</dbReference>
<protein>
    <recommendedName>
        <fullName evidence="11">Purine nucleoside phosphorylase</fullName>
    </recommendedName>
</protein>
<evidence type="ECO:0000256" key="2">
    <source>
        <dbReference type="ARBA" id="ARBA00007353"/>
    </source>
</evidence>
<dbReference type="InterPro" id="IPR003730">
    <property type="entry name" value="Cu_polyphenol_OxRdtase"/>
</dbReference>
<dbReference type="AlphaFoldDB" id="A0A172YE07"/>
<evidence type="ECO:0000313" key="9">
    <source>
        <dbReference type="EMBL" id="ANF57489.1"/>
    </source>
</evidence>
<name>A0A172YE07_9GAMM</name>
<dbReference type="SUPFAM" id="SSF64438">
    <property type="entry name" value="CNF1/YfiH-like putative cysteine hydrolases"/>
    <property type="match status" value="1"/>
</dbReference>
<dbReference type="EMBL" id="CP015243">
    <property type="protein sequence ID" value="ANF57489.1"/>
    <property type="molecule type" value="Genomic_DNA"/>
</dbReference>
<dbReference type="KEGG" id="haa:A5892_08435"/>
<comment type="catalytic activity">
    <reaction evidence="6">
        <text>adenosine + H2O + H(+) = inosine + NH4(+)</text>
        <dbReference type="Rhea" id="RHEA:24408"/>
        <dbReference type="ChEBI" id="CHEBI:15377"/>
        <dbReference type="ChEBI" id="CHEBI:15378"/>
        <dbReference type="ChEBI" id="CHEBI:16335"/>
        <dbReference type="ChEBI" id="CHEBI:17596"/>
        <dbReference type="ChEBI" id="CHEBI:28938"/>
        <dbReference type="EC" id="3.5.4.4"/>
    </reaction>
    <physiologicalReaction direction="left-to-right" evidence="6">
        <dbReference type="Rhea" id="RHEA:24409"/>
    </physiologicalReaction>
</comment>
<evidence type="ECO:0000256" key="3">
    <source>
        <dbReference type="ARBA" id="ARBA00022679"/>
    </source>
</evidence>
<proteinExistence type="inferred from homology"/>